<dbReference type="EMBL" id="LAZR01034006">
    <property type="protein sequence ID" value="KKL46502.1"/>
    <property type="molecule type" value="Genomic_DNA"/>
</dbReference>
<sequence length="140" mass="15552">MRTGNILEVEVTRLLFLIPLALLFLACDSAEPTVTNWVVREVVREVPVEVIVEVPVEVVVEVPIAPANCPPSSEVDWLIWSLEDARAMHLAWANYLRDNPLADGSGLIKNAVGSSEEQFEKVVAYDRRLSIVAQLKEACK</sequence>
<evidence type="ECO:0000313" key="1">
    <source>
        <dbReference type="EMBL" id="KKL46502.1"/>
    </source>
</evidence>
<proteinExistence type="predicted"/>
<gene>
    <name evidence="1" type="ORF">LCGC14_2344930</name>
</gene>
<accession>A0A0F9F608</accession>
<reference evidence="1" key="1">
    <citation type="journal article" date="2015" name="Nature">
        <title>Complex archaea that bridge the gap between prokaryotes and eukaryotes.</title>
        <authorList>
            <person name="Spang A."/>
            <person name="Saw J.H."/>
            <person name="Jorgensen S.L."/>
            <person name="Zaremba-Niedzwiedzka K."/>
            <person name="Martijn J."/>
            <person name="Lind A.E."/>
            <person name="van Eijk R."/>
            <person name="Schleper C."/>
            <person name="Guy L."/>
            <person name="Ettema T.J."/>
        </authorList>
    </citation>
    <scope>NUCLEOTIDE SEQUENCE</scope>
</reference>
<name>A0A0F9F608_9ZZZZ</name>
<organism evidence="1">
    <name type="scientific">marine sediment metagenome</name>
    <dbReference type="NCBI Taxonomy" id="412755"/>
    <lineage>
        <taxon>unclassified sequences</taxon>
        <taxon>metagenomes</taxon>
        <taxon>ecological metagenomes</taxon>
    </lineage>
</organism>
<comment type="caution">
    <text evidence="1">The sequence shown here is derived from an EMBL/GenBank/DDBJ whole genome shotgun (WGS) entry which is preliminary data.</text>
</comment>
<dbReference type="PROSITE" id="PS51257">
    <property type="entry name" value="PROKAR_LIPOPROTEIN"/>
    <property type="match status" value="1"/>
</dbReference>
<dbReference type="AlphaFoldDB" id="A0A0F9F608"/>
<protein>
    <submittedName>
        <fullName evidence="1">Uncharacterized protein</fullName>
    </submittedName>
</protein>